<name>A0A0U5JIU2_9BACT</name>
<dbReference type="RefSeq" id="WP_059062130.1">
    <property type="nucleotide sequence ID" value="NZ_LN879502.1"/>
</dbReference>
<organism evidence="1 2">
    <name type="scientific">Candidatus Protochlamydia naegleriophila</name>
    <dbReference type="NCBI Taxonomy" id="389348"/>
    <lineage>
        <taxon>Bacteria</taxon>
        <taxon>Pseudomonadati</taxon>
        <taxon>Chlamydiota</taxon>
        <taxon>Chlamydiia</taxon>
        <taxon>Parachlamydiales</taxon>
        <taxon>Parachlamydiaceae</taxon>
        <taxon>Candidatus Protochlamydia</taxon>
    </lineage>
</organism>
<sequence length="1048" mass="121972">MGHFYFSMHGSTPHLTLYPPISNSNPVERQATDCTSRHLQQTTQPPAPLNGIRCNWLLFLSNLKVDEWWKIGVALAYQSHFSEEDLRLIFSREAQVRLAVEQAQQVPYFQTHPSIVNLYRQVLKPLANQAKSFLINRTAYTTIIAATEKGLALQTGIQAIKQATLINADLSPELSSQEVYLLPPFSVIKKCNERAEEEESLMEGLFAFQIKRGLLSSAKIERPILKRWGISLATTQDISRGYYYSALEQDEILKASIFKRLHQHSQELYEAWIEDIPLESDNLDVIRNRVWTYQQDQLEESLTMHQLWEKHQANLLNMDALILPFNQTVATLFSKYWLFRDALMSRMPPANHSFTFTYQQPAENARLSFRELQGRYLRGRLNPEATIQELGQTIQDLILNGSDLGKALTKDAPVLDEPLLTPAFPNLSIQQAFEACEKKKWIYRVDETAHCTSFKELFRQFLLGNRISNLKAHSSNSWQDEIKQALYQTRWKLIMPELYFYRRAAASECEAEEELELDLILNPADSLYVKPFLNEMILLEDLIENPPLFEAIQKRIDERSQYKVFLTSLFQCLDLYHKNIGVAPCSNLQAEKFKNTTFTIYDYSNEDMKESQMPDGEQRSFDELRKDYLLERIFPETWIAYHDENEHLVVAQLAHLTLLSQALNSQWEWVFFDFDLCLGESNTFQKVKWKTMSKTLIPLRSAFLSLAYKHEPLNAFTLAQIENGDERNAQMDAWIKRLDAPIRKRLSKNVQKQIDTLLAILLQRPTYSISQTREDDEEGCLKTIQARFAVDLAEMQDSHQQMIWELLEQELSHASIYKNETYESLAKRHKQDVEQLRVLNQNQALIPGCQAKISYSLTKEEDKKRRFKIGCQLFPRLTWKQQKALSDRQAATKNYLQNFRRLQEFMGTPQETLELLKKFIHSPLYAKNEAHAMAHEIQTKYLQFLQNPFLLKRLKSLIERQCQPSLFNLMAVMYPHLKDSYALTTAWISISHATGKPGNFIGDYNYPLERLIEDVQAKYPPSSDAYKISQALEQAIQNEKDPYLFFVF</sequence>
<reference evidence="2" key="1">
    <citation type="submission" date="2015-09" db="EMBL/GenBank/DDBJ databases">
        <authorList>
            <person name="Bertelli C."/>
        </authorList>
    </citation>
    <scope>NUCLEOTIDE SEQUENCE [LARGE SCALE GENOMIC DNA]</scope>
    <source>
        <strain evidence="2">KNic</strain>
    </source>
</reference>
<evidence type="ECO:0000313" key="1">
    <source>
        <dbReference type="EMBL" id="CUI17893.1"/>
    </source>
</evidence>
<accession>A0A0U5JIU2</accession>
<dbReference type="KEGG" id="pnl:PNK_2295"/>
<gene>
    <name evidence="1" type="ORF">PNK_2295</name>
</gene>
<dbReference type="AlphaFoldDB" id="A0A0U5JIU2"/>
<protein>
    <submittedName>
        <fullName evidence="1">Uncharacterized protein</fullName>
    </submittedName>
</protein>
<dbReference type="PATRIC" id="fig|389348.3.peg.2577"/>
<dbReference type="InParanoid" id="A0A0U5JIU2"/>
<evidence type="ECO:0000313" key="2">
    <source>
        <dbReference type="Proteomes" id="UP000069902"/>
    </source>
</evidence>
<dbReference type="Proteomes" id="UP000069902">
    <property type="component" value="Chromosome cPNK"/>
</dbReference>
<dbReference type="EMBL" id="LN879502">
    <property type="protein sequence ID" value="CUI17893.1"/>
    <property type="molecule type" value="Genomic_DNA"/>
</dbReference>
<keyword evidence="2" id="KW-1185">Reference proteome</keyword>
<proteinExistence type="predicted"/>